<dbReference type="OrthoDB" id="9814432at2"/>
<evidence type="ECO:0000313" key="2">
    <source>
        <dbReference type="Proteomes" id="UP000030063"/>
    </source>
</evidence>
<dbReference type="STRING" id="1395571.TMS3_0124980"/>
<gene>
    <name evidence="1" type="ORF">TMS3_0124980</name>
</gene>
<dbReference type="RefSeq" id="WP_025167880.1">
    <property type="nucleotide sequence ID" value="NZ_AWSQ01000015.1"/>
</dbReference>
<dbReference type="EMBL" id="AWSQ01000015">
    <property type="protein sequence ID" value="KFX67333.1"/>
    <property type="molecule type" value="Genomic_DNA"/>
</dbReference>
<reference evidence="1 2" key="1">
    <citation type="journal article" date="2014" name="Genome Announc.">
        <title>Draft Genome Sequence of Petroleum Oil-Degrading Marine Bacterium Pseudomonas taeanensis Strain MS-3, Isolated from a Crude Oil-Contaminated Seashore.</title>
        <authorList>
            <person name="Lee S.Y."/>
            <person name="Kim S.H."/>
            <person name="Lee D.G."/>
            <person name="Shin S."/>
            <person name="Yun S.H."/>
            <person name="Choi C.W."/>
            <person name="Chung Y.H."/>
            <person name="Choi J.S."/>
            <person name="Kahng H.Y."/>
            <person name="Kim S.I."/>
        </authorList>
    </citation>
    <scope>NUCLEOTIDE SEQUENCE [LARGE SCALE GENOMIC DNA]</scope>
    <source>
        <strain evidence="1 2">MS-3</strain>
    </source>
</reference>
<comment type="caution">
    <text evidence="1">The sequence shown here is derived from an EMBL/GenBank/DDBJ whole genome shotgun (WGS) entry which is preliminary data.</text>
</comment>
<protein>
    <submittedName>
        <fullName evidence="1">MYND finger</fullName>
    </submittedName>
</protein>
<dbReference type="AlphaFoldDB" id="A0A0A1YEF8"/>
<dbReference type="eggNOG" id="ENOG5033BBV">
    <property type="taxonomic scope" value="Bacteria"/>
</dbReference>
<name>A0A0A1YEF8_9PSED</name>
<dbReference type="NCBIfam" id="NF041023">
    <property type="entry name" value="PP0621_fam"/>
    <property type="match status" value="1"/>
</dbReference>
<evidence type="ECO:0000313" key="1">
    <source>
        <dbReference type="EMBL" id="KFX67333.1"/>
    </source>
</evidence>
<sequence>MGLFRLLLLIAVVAAAFWLWRRITQPARRPSDKKPGPVPMVRCEHCGIHVPREHAFAQDQHWYCSQAHLELGRKPGEH</sequence>
<proteinExistence type="predicted"/>
<accession>A0A0A1YEF8</accession>
<dbReference type="InterPro" id="IPR049708">
    <property type="entry name" value="PP0621-like"/>
</dbReference>
<dbReference type="Proteomes" id="UP000030063">
    <property type="component" value="Unassembled WGS sequence"/>
</dbReference>
<organism evidence="1 2">
    <name type="scientific">Pseudomonas taeanensis MS-3</name>
    <dbReference type="NCBI Taxonomy" id="1395571"/>
    <lineage>
        <taxon>Bacteria</taxon>
        <taxon>Pseudomonadati</taxon>
        <taxon>Pseudomonadota</taxon>
        <taxon>Gammaproteobacteria</taxon>
        <taxon>Pseudomonadales</taxon>
        <taxon>Pseudomonadaceae</taxon>
        <taxon>Pseudomonas</taxon>
    </lineage>
</organism>
<keyword evidence="2" id="KW-1185">Reference proteome</keyword>